<keyword evidence="13" id="KW-0675">Receptor</keyword>
<evidence type="ECO:0000256" key="4">
    <source>
        <dbReference type="ARBA" id="ARBA00022496"/>
    </source>
</evidence>
<protein>
    <submittedName>
        <fullName evidence="13">TonB-dependent receptor</fullName>
    </submittedName>
</protein>
<dbReference type="RefSeq" id="WP_380807194.1">
    <property type="nucleotide sequence ID" value="NZ_JBHSFZ010000064.1"/>
</dbReference>
<keyword evidence="3 11" id="KW-1134">Transmembrane beta strand</keyword>
<evidence type="ECO:0000256" key="6">
    <source>
        <dbReference type="ARBA" id="ARBA00023004"/>
    </source>
</evidence>
<dbReference type="Gene3D" id="2.40.170.20">
    <property type="entry name" value="TonB-dependent receptor, beta-barrel domain"/>
    <property type="match status" value="1"/>
</dbReference>
<evidence type="ECO:0000256" key="5">
    <source>
        <dbReference type="ARBA" id="ARBA00022692"/>
    </source>
</evidence>
<evidence type="ECO:0000313" key="13">
    <source>
        <dbReference type="EMBL" id="MFC4596274.1"/>
    </source>
</evidence>
<evidence type="ECO:0000256" key="11">
    <source>
        <dbReference type="PROSITE-ProRule" id="PRU01360"/>
    </source>
</evidence>
<dbReference type="PANTHER" id="PTHR32552">
    <property type="entry name" value="FERRICHROME IRON RECEPTOR-RELATED"/>
    <property type="match status" value="1"/>
</dbReference>
<keyword evidence="9 11" id="KW-0472">Membrane</keyword>
<dbReference type="PANTHER" id="PTHR32552:SF81">
    <property type="entry name" value="TONB-DEPENDENT OUTER MEMBRANE RECEPTOR"/>
    <property type="match status" value="1"/>
</dbReference>
<dbReference type="InterPro" id="IPR039426">
    <property type="entry name" value="TonB-dep_rcpt-like"/>
</dbReference>
<accession>A0ABV9F7R3</accession>
<comment type="caution">
    <text evidence="13">The sequence shown here is derived from an EMBL/GenBank/DDBJ whole genome shotgun (WGS) entry which is preliminary data.</text>
</comment>
<organism evidence="13 14">
    <name type="scientific">Sphingobium tyrosinilyticum</name>
    <dbReference type="NCBI Taxonomy" id="2715436"/>
    <lineage>
        <taxon>Bacteria</taxon>
        <taxon>Pseudomonadati</taxon>
        <taxon>Pseudomonadota</taxon>
        <taxon>Alphaproteobacteria</taxon>
        <taxon>Sphingomonadales</taxon>
        <taxon>Sphingomonadaceae</taxon>
        <taxon>Sphingobium</taxon>
    </lineage>
</organism>
<evidence type="ECO:0000256" key="3">
    <source>
        <dbReference type="ARBA" id="ARBA00022452"/>
    </source>
</evidence>
<dbReference type="Pfam" id="PF00593">
    <property type="entry name" value="TonB_dep_Rec_b-barrel"/>
    <property type="match status" value="1"/>
</dbReference>
<keyword evidence="5 11" id="KW-0812">Transmembrane</keyword>
<dbReference type="InterPro" id="IPR000531">
    <property type="entry name" value="Beta-barrel_TonB"/>
</dbReference>
<feature type="domain" description="TonB-dependent receptor-like beta-barrel" evidence="12">
    <location>
        <begin position="25"/>
        <end position="344"/>
    </location>
</feature>
<dbReference type="InterPro" id="IPR036942">
    <property type="entry name" value="Beta-barrel_TonB_sf"/>
</dbReference>
<keyword evidence="8" id="KW-0798">TonB box</keyword>
<evidence type="ECO:0000256" key="10">
    <source>
        <dbReference type="ARBA" id="ARBA00023237"/>
    </source>
</evidence>
<keyword evidence="4" id="KW-0410">Iron transport</keyword>
<comment type="subcellular location">
    <subcellularLocation>
        <location evidence="1 11">Cell outer membrane</location>
        <topology evidence="1 11">Multi-pass membrane protein</topology>
    </subcellularLocation>
</comment>
<sequence>MYGPLATYWLLPASPTRTSALLNGYQTDGHTDFRSESFGVFGEVSWHPAARLSITGGLRYTYEEKDGIYDVRTFGGQATVPVSTLYNDQQSILRAQSYSAHDGDGSASGRINIAYDLTNQIMAYASFAKGQKSGGINMSGLPVNSANQAVLATAVVRPETNSTWEAGLKTRLLEGALVFNINGYHVDVKDFQANIVDNSATVAPRSYLANIPKVRVKGIEFDASAALGSHLTLRASGAYADGEYASYPNGPCPIERTGSSTARCDLTGNALPGLPKWTGSAGGEYRAPLKGGELFLRADAVTRTRVRGEATGSAYTVIKGYTLVNGSVGYRAGQWELALFARNLFDRDYMQNLTVQAGNSGLIVGTPSEPRTIGVTLRTRLGS</sequence>
<dbReference type="PROSITE" id="PS52016">
    <property type="entry name" value="TONB_DEPENDENT_REC_3"/>
    <property type="match status" value="1"/>
</dbReference>
<comment type="similarity">
    <text evidence="11">Belongs to the TonB-dependent receptor family.</text>
</comment>
<reference evidence="14" key="1">
    <citation type="journal article" date="2019" name="Int. J. Syst. Evol. Microbiol.">
        <title>The Global Catalogue of Microorganisms (GCM) 10K type strain sequencing project: providing services to taxonomists for standard genome sequencing and annotation.</title>
        <authorList>
            <consortium name="The Broad Institute Genomics Platform"/>
            <consortium name="The Broad Institute Genome Sequencing Center for Infectious Disease"/>
            <person name="Wu L."/>
            <person name="Ma J."/>
        </authorList>
    </citation>
    <scope>NUCLEOTIDE SEQUENCE [LARGE SCALE GENOMIC DNA]</scope>
    <source>
        <strain evidence="14">NBRC 103632</strain>
    </source>
</reference>
<evidence type="ECO:0000256" key="7">
    <source>
        <dbReference type="ARBA" id="ARBA00023065"/>
    </source>
</evidence>
<name>A0ABV9F7R3_9SPHN</name>
<gene>
    <name evidence="13" type="ORF">ACFO3E_19170</name>
</gene>
<keyword evidence="2 11" id="KW-0813">Transport</keyword>
<keyword evidence="14" id="KW-1185">Reference proteome</keyword>
<dbReference type="SUPFAM" id="SSF56935">
    <property type="entry name" value="Porins"/>
    <property type="match status" value="1"/>
</dbReference>
<evidence type="ECO:0000256" key="1">
    <source>
        <dbReference type="ARBA" id="ARBA00004571"/>
    </source>
</evidence>
<dbReference type="Proteomes" id="UP001595957">
    <property type="component" value="Unassembled WGS sequence"/>
</dbReference>
<evidence type="ECO:0000256" key="9">
    <source>
        <dbReference type="ARBA" id="ARBA00023136"/>
    </source>
</evidence>
<evidence type="ECO:0000313" key="14">
    <source>
        <dbReference type="Proteomes" id="UP001595957"/>
    </source>
</evidence>
<dbReference type="EMBL" id="JBHSFZ010000064">
    <property type="protein sequence ID" value="MFC4596274.1"/>
    <property type="molecule type" value="Genomic_DNA"/>
</dbReference>
<keyword evidence="10 11" id="KW-0998">Cell outer membrane</keyword>
<keyword evidence="6" id="KW-0408">Iron</keyword>
<proteinExistence type="inferred from homology"/>
<evidence type="ECO:0000256" key="8">
    <source>
        <dbReference type="ARBA" id="ARBA00023077"/>
    </source>
</evidence>
<evidence type="ECO:0000259" key="12">
    <source>
        <dbReference type="Pfam" id="PF00593"/>
    </source>
</evidence>
<evidence type="ECO:0000256" key="2">
    <source>
        <dbReference type="ARBA" id="ARBA00022448"/>
    </source>
</evidence>
<keyword evidence="7" id="KW-0406">Ion transport</keyword>